<dbReference type="KEGG" id="dsi:Dsimw501_GD28147"/>
<feature type="region of interest" description="Disordered" evidence="1">
    <location>
        <begin position="1"/>
        <end position="82"/>
    </location>
</feature>
<name>A0A0J9QYG6_DROSI</name>
<protein>
    <submittedName>
        <fullName evidence="2">Uncharacterized protein</fullName>
    </submittedName>
</protein>
<proteinExistence type="predicted"/>
<accession>A0A0J9QYG6</accession>
<evidence type="ECO:0000313" key="2">
    <source>
        <dbReference type="EMBL" id="KMY89152.1"/>
    </source>
</evidence>
<evidence type="ECO:0000313" key="3">
    <source>
        <dbReference type="Proteomes" id="UP000035880"/>
    </source>
</evidence>
<gene>
    <name evidence="2" type="primary">Dsim\GD28147</name>
    <name evidence="2" type="ORF">Dsimw501_GD28147</name>
</gene>
<dbReference type="Bgee" id="FBgn0269437">
    <property type="expression patterns" value="Expressed in male reproductive system and 2 other cell types or tissues"/>
</dbReference>
<dbReference type="Proteomes" id="UP000035880">
    <property type="component" value="Chromosome 2L"/>
</dbReference>
<dbReference type="AlphaFoldDB" id="A0A0J9QYG6"/>
<reference evidence="2 3" key="1">
    <citation type="journal article" date="2013" name="Genome Res.">
        <title>A second-generation assembly of the Drosophila simulans genome provides new insights into patterns of lineage-specific divergence.</title>
        <authorList>
            <person name="Hu T.T."/>
            <person name="Eisen M.B."/>
            <person name="Thornton K.R."/>
            <person name="Andolfatto P."/>
        </authorList>
    </citation>
    <scope>NUCLEOTIDE SEQUENCE [LARGE SCALE GENOMIC DNA]</scope>
    <source>
        <strain evidence="3">w501</strain>
    </source>
</reference>
<organism evidence="2 3">
    <name type="scientific">Drosophila simulans</name>
    <name type="common">Fruit fly</name>
    <dbReference type="NCBI Taxonomy" id="7240"/>
    <lineage>
        <taxon>Eukaryota</taxon>
        <taxon>Metazoa</taxon>
        <taxon>Ecdysozoa</taxon>
        <taxon>Arthropoda</taxon>
        <taxon>Hexapoda</taxon>
        <taxon>Insecta</taxon>
        <taxon>Pterygota</taxon>
        <taxon>Neoptera</taxon>
        <taxon>Endopterygota</taxon>
        <taxon>Diptera</taxon>
        <taxon>Brachycera</taxon>
        <taxon>Muscomorpha</taxon>
        <taxon>Ephydroidea</taxon>
        <taxon>Drosophilidae</taxon>
        <taxon>Drosophila</taxon>
        <taxon>Sophophora</taxon>
    </lineage>
</organism>
<evidence type="ECO:0000256" key="1">
    <source>
        <dbReference type="SAM" id="MobiDB-lite"/>
    </source>
</evidence>
<dbReference type="EMBL" id="CM002910">
    <property type="protein sequence ID" value="KMY89152.1"/>
    <property type="molecule type" value="Genomic_DNA"/>
</dbReference>
<sequence>MIYEAGTGTGKWYRLPGDPGDKLTSRPPAPENGKTHPALAGRSMLVPVSTDNEPLKSTPRKSSSGCSDPHPGTHPRFWAIKG</sequence>